<keyword evidence="3" id="KW-1185">Reference proteome</keyword>
<sequence length="129" mass="13615">MPPKAQAQQAAQAQAPANLSAQAMQNAVNRALLQATNSNNPPDPTTAAIIQQLTNDAQNDPEVADVLRSVVRENTTTEQFNKFSEWVTRLRKQILRAEKASQAAGVAGGNQDNQDGHHDGSTSGVTGAA</sequence>
<proteinExistence type="predicted"/>
<organism evidence="2 3">
    <name type="scientific">Lophiotrema nucula</name>
    <dbReference type="NCBI Taxonomy" id="690887"/>
    <lineage>
        <taxon>Eukaryota</taxon>
        <taxon>Fungi</taxon>
        <taxon>Dikarya</taxon>
        <taxon>Ascomycota</taxon>
        <taxon>Pezizomycotina</taxon>
        <taxon>Dothideomycetes</taxon>
        <taxon>Pleosporomycetidae</taxon>
        <taxon>Pleosporales</taxon>
        <taxon>Lophiotremataceae</taxon>
        <taxon>Lophiotrema</taxon>
    </lineage>
</organism>
<evidence type="ECO:0000256" key="1">
    <source>
        <dbReference type="SAM" id="MobiDB-lite"/>
    </source>
</evidence>
<reference evidence="2" key="1">
    <citation type="journal article" date="2020" name="Stud. Mycol.">
        <title>101 Dothideomycetes genomes: a test case for predicting lifestyles and emergence of pathogens.</title>
        <authorList>
            <person name="Haridas S."/>
            <person name="Albert R."/>
            <person name="Binder M."/>
            <person name="Bloem J."/>
            <person name="Labutti K."/>
            <person name="Salamov A."/>
            <person name="Andreopoulos B."/>
            <person name="Baker S."/>
            <person name="Barry K."/>
            <person name="Bills G."/>
            <person name="Bluhm B."/>
            <person name="Cannon C."/>
            <person name="Castanera R."/>
            <person name="Culley D."/>
            <person name="Daum C."/>
            <person name="Ezra D."/>
            <person name="Gonzalez J."/>
            <person name="Henrissat B."/>
            <person name="Kuo A."/>
            <person name="Liang C."/>
            <person name="Lipzen A."/>
            <person name="Lutzoni F."/>
            <person name="Magnuson J."/>
            <person name="Mondo S."/>
            <person name="Nolan M."/>
            <person name="Ohm R."/>
            <person name="Pangilinan J."/>
            <person name="Park H.-J."/>
            <person name="Ramirez L."/>
            <person name="Alfaro M."/>
            <person name="Sun H."/>
            <person name="Tritt A."/>
            <person name="Yoshinaga Y."/>
            <person name="Zwiers L.-H."/>
            <person name="Turgeon B."/>
            <person name="Goodwin S."/>
            <person name="Spatafora J."/>
            <person name="Crous P."/>
            <person name="Grigoriev I."/>
        </authorList>
    </citation>
    <scope>NUCLEOTIDE SEQUENCE</scope>
    <source>
        <strain evidence="2">CBS 627.86</strain>
    </source>
</reference>
<feature type="region of interest" description="Disordered" evidence="1">
    <location>
        <begin position="98"/>
        <end position="129"/>
    </location>
</feature>
<name>A0A6A5Z2M6_9PLEO</name>
<dbReference type="AlphaFoldDB" id="A0A6A5Z2M6"/>
<dbReference type="Proteomes" id="UP000799770">
    <property type="component" value="Unassembled WGS sequence"/>
</dbReference>
<accession>A0A6A5Z2M6</accession>
<gene>
    <name evidence="2" type="ORF">BDV96DRAFT_647943</name>
</gene>
<dbReference type="EMBL" id="ML977327">
    <property type="protein sequence ID" value="KAF2113692.1"/>
    <property type="molecule type" value="Genomic_DNA"/>
</dbReference>
<evidence type="ECO:0000313" key="3">
    <source>
        <dbReference type="Proteomes" id="UP000799770"/>
    </source>
</evidence>
<evidence type="ECO:0000313" key="2">
    <source>
        <dbReference type="EMBL" id="KAF2113692.1"/>
    </source>
</evidence>
<protein>
    <submittedName>
        <fullName evidence="2">Uncharacterized protein</fullName>
    </submittedName>
</protein>